<sequence length="43" mass="4942">MARQSKRGRDAGTGRFVTIKEAKRRPKTTVIETIKVGRTKKRK</sequence>
<gene>
    <name evidence="1" type="ORF">SAMN05444148_2418</name>
</gene>
<proteinExistence type="predicted"/>
<organism evidence="1 2">
    <name type="scientific">Winogradskyella jejuensis</name>
    <dbReference type="NCBI Taxonomy" id="1089305"/>
    <lineage>
        <taxon>Bacteria</taxon>
        <taxon>Pseudomonadati</taxon>
        <taxon>Bacteroidota</taxon>
        <taxon>Flavobacteriia</taxon>
        <taxon>Flavobacteriales</taxon>
        <taxon>Flavobacteriaceae</taxon>
        <taxon>Winogradskyella</taxon>
    </lineage>
</organism>
<dbReference type="AlphaFoldDB" id="A0A1M5UAM4"/>
<evidence type="ECO:0000313" key="2">
    <source>
        <dbReference type="Proteomes" id="UP000184522"/>
    </source>
</evidence>
<keyword evidence="2" id="KW-1185">Reference proteome</keyword>
<evidence type="ECO:0000313" key="1">
    <source>
        <dbReference type="EMBL" id="SHH59990.1"/>
    </source>
</evidence>
<protein>
    <submittedName>
        <fullName evidence="1">Uncharacterized protein</fullName>
    </submittedName>
</protein>
<dbReference type="Proteomes" id="UP000184522">
    <property type="component" value="Unassembled WGS sequence"/>
</dbReference>
<dbReference type="EMBL" id="FQWS01000002">
    <property type="protein sequence ID" value="SHH59990.1"/>
    <property type="molecule type" value="Genomic_DNA"/>
</dbReference>
<reference evidence="2" key="1">
    <citation type="submission" date="2016-11" db="EMBL/GenBank/DDBJ databases">
        <authorList>
            <person name="Varghese N."/>
            <person name="Submissions S."/>
        </authorList>
    </citation>
    <scope>NUCLEOTIDE SEQUENCE [LARGE SCALE GENOMIC DNA]</scope>
    <source>
        <strain evidence="2">DSM 25330</strain>
    </source>
</reference>
<accession>A0A1M5UAM4</accession>
<name>A0A1M5UAM4_9FLAO</name>